<dbReference type="InterPro" id="IPR016134">
    <property type="entry name" value="Dockerin_dom"/>
</dbReference>
<organism evidence="3 4">
    <name type="scientific">Ruminococcus albus</name>
    <dbReference type="NCBI Taxonomy" id="1264"/>
    <lineage>
        <taxon>Bacteria</taxon>
        <taxon>Bacillati</taxon>
        <taxon>Bacillota</taxon>
        <taxon>Clostridia</taxon>
        <taxon>Eubacteriales</taxon>
        <taxon>Oscillospiraceae</taxon>
        <taxon>Ruminococcus</taxon>
    </lineage>
</organism>
<feature type="domain" description="Dockerin" evidence="2">
    <location>
        <begin position="365"/>
        <end position="436"/>
    </location>
</feature>
<dbReference type="Pfam" id="PF01841">
    <property type="entry name" value="Transglut_core"/>
    <property type="match status" value="1"/>
</dbReference>
<dbReference type="GO" id="GO:0000272">
    <property type="term" value="P:polysaccharide catabolic process"/>
    <property type="evidence" value="ECO:0007669"/>
    <property type="project" value="InterPro"/>
</dbReference>
<dbReference type="OrthoDB" id="1815689at2"/>
<dbReference type="SUPFAM" id="SSF54001">
    <property type="entry name" value="Cysteine proteinases"/>
    <property type="match status" value="1"/>
</dbReference>
<feature type="chain" id="PRO_5044495653" evidence="1">
    <location>
        <begin position="27"/>
        <end position="436"/>
    </location>
</feature>
<dbReference type="InterPro" id="IPR038765">
    <property type="entry name" value="Papain-like_cys_pep_sf"/>
</dbReference>
<evidence type="ECO:0000313" key="4">
    <source>
        <dbReference type="Proteomes" id="UP000182192"/>
    </source>
</evidence>
<evidence type="ECO:0000256" key="1">
    <source>
        <dbReference type="SAM" id="SignalP"/>
    </source>
</evidence>
<protein>
    <submittedName>
        <fullName evidence="3">Transglutaminase-like superfamily protein</fullName>
    </submittedName>
</protein>
<proteinExistence type="predicted"/>
<dbReference type="InterPro" id="IPR002105">
    <property type="entry name" value="Dockerin_1_rpt"/>
</dbReference>
<name>A0A1I1M7K2_RUMAL</name>
<dbReference type="RefSeq" id="WP_074962032.1">
    <property type="nucleotide sequence ID" value="NZ_FOKQ01000020.1"/>
</dbReference>
<dbReference type="Pfam" id="PF00404">
    <property type="entry name" value="Dockerin_1"/>
    <property type="match status" value="1"/>
</dbReference>
<dbReference type="InterPro" id="IPR002931">
    <property type="entry name" value="Transglutaminase-like"/>
</dbReference>
<dbReference type="InterPro" id="IPR036439">
    <property type="entry name" value="Dockerin_dom_sf"/>
</dbReference>
<dbReference type="AlphaFoldDB" id="A0A1I1M7K2"/>
<keyword evidence="1" id="KW-0732">Signal</keyword>
<reference evidence="3 4" key="1">
    <citation type="submission" date="2016-10" db="EMBL/GenBank/DDBJ databases">
        <authorList>
            <person name="de Groot N.N."/>
        </authorList>
    </citation>
    <scope>NUCLEOTIDE SEQUENCE [LARGE SCALE GENOMIC DNA]</scope>
    <source>
        <strain evidence="3 4">AR67</strain>
    </source>
</reference>
<feature type="signal peptide" evidence="1">
    <location>
        <begin position="1"/>
        <end position="26"/>
    </location>
</feature>
<evidence type="ECO:0000313" key="3">
    <source>
        <dbReference type="EMBL" id="SFC77650.1"/>
    </source>
</evidence>
<sequence length="436" mass="49664">MKMNMNKRIAATILAFSMASSGAVLNLPIMNSVSITASAAGSVDPETYARDYGYTTNTSGMYMYTSGTWKYASRNRNGSEIYLVESTSTSSSLSIPYSIDNKIVKGVSKNLKIAGCVSNVDINMGFIDNESYINVLRGVLPKLTNLTSINGENIQSVIDSVDTNNSSKYKCIRKVFSTLNYEDNIAIAYAMEKYIRNLATNTVKYCSNDYEKVKALHDWIINNHTYKGTLYSYGDWCVFMNPDKQAVCDGFARAYVQLLQYSGFEAYYEGFGNHAAVIVKVYNDYYHVDISHDVEYKSHRCFLKADSNWCHQNGPSSSYKPNVDEKEFYTENTRHIIRRPSKLYTSYLYQNSIWNNFSSYNTIKFNTVFGDLDGDKNFDNNDLTALRNHLAGYYDYSIFNSNGRKFLDFNHDGQRNQNDALDMKSFLKSVVDFNKR</sequence>
<dbReference type="PROSITE" id="PS51766">
    <property type="entry name" value="DOCKERIN"/>
    <property type="match status" value="1"/>
</dbReference>
<dbReference type="SUPFAM" id="SSF63446">
    <property type="entry name" value="Type I dockerin domain"/>
    <property type="match status" value="1"/>
</dbReference>
<accession>A0A1I1M7K2</accession>
<dbReference type="Gene3D" id="1.10.1330.10">
    <property type="entry name" value="Dockerin domain"/>
    <property type="match status" value="1"/>
</dbReference>
<dbReference type="Proteomes" id="UP000182192">
    <property type="component" value="Unassembled WGS sequence"/>
</dbReference>
<dbReference type="EMBL" id="FOKQ01000020">
    <property type="protein sequence ID" value="SFC77650.1"/>
    <property type="molecule type" value="Genomic_DNA"/>
</dbReference>
<dbReference type="Gene3D" id="3.10.620.30">
    <property type="match status" value="1"/>
</dbReference>
<evidence type="ECO:0000259" key="2">
    <source>
        <dbReference type="PROSITE" id="PS51766"/>
    </source>
</evidence>
<gene>
    <name evidence="3" type="ORF">SAMN02910406_02370</name>
</gene>
<dbReference type="GO" id="GO:0004553">
    <property type="term" value="F:hydrolase activity, hydrolyzing O-glycosyl compounds"/>
    <property type="evidence" value="ECO:0007669"/>
    <property type="project" value="InterPro"/>
</dbReference>